<dbReference type="Gene3D" id="1.20.1070.10">
    <property type="entry name" value="Rhodopsin 7-helix transmembrane proteins"/>
    <property type="match status" value="1"/>
</dbReference>
<evidence type="ECO:0000256" key="2">
    <source>
        <dbReference type="ARBA" id="ARBA00022692"/>
    </source>
</evidence>
<evidence type="ECO:0000256" key="6">
    <source>
        <dbReference type="SAM" id="Phobius"/>
    </source>
</evidence>
<dbReference type="EMBL" id="JACAZE010000002">
    <property type="protein sequence ID" value="KAF7320641.1"/>
    <property type="molecule type" value="Genomic_DNA"/>
</dbReference>
<dbReference type="Proteomes" id="UP000613580">
    <property type="component" value="Unassembled WGS sequence"/>
</dbReference>
<evidence type="ECO:0000256" key="3">
    <source>
        <dbReference type="ARBA" id="ARBA00022989"/>
    </source>
</evidence>
<dbReference type="PANTHER" id="PTHR23112">
    <property type="entry name" value="G PROTEIN-COUPLED RECEPTOR 157-RELATED"/>
    <property type="match status" value="1"/>
</dbReference>
<keyword evidence="3 6" id="KW-1133">Transmembrane helix</keyword>
<dbReference type="GO" id="GO:0004930">
    <property type="term" value="F:G protein-coupled receptor activity"/>
    <property type="evidence" value="ECO:0007669"/>
    <property type="project" value="TreeGrafter"/>
</dbReference>
<sequence length="467" mass="50628">MEPPAAHAYLRARNLNRLHTATVFDQHVDLFIGCLLIPGIVSGFLVLAAFAVVAWIPFTRRFLNRVSFRLLVYALTANLILSISFIGGVAPKGPSAACTFAAFAINLSLFLSATLFFCMALNLLLVLVFKVNGQRMEKYYIAGTLILGLACNVTPYAAGAYGWDAINGTCWFATNASDNPNSIVVWLVSTSSAWVLAMAAGEAVAFCVVLGYIWSYERATRAFRVGDDTTMETTWDGSRSAIAANSPWNLYRGMILRIGLYPLLSCLMNFSAAALDLYGVKHPVLTELNWRLSVLDLAIYAVRPLFYALLAMTDPSFLRAVSALRRARYRIGGDVPPEGDTNSCDNGPEPDPGTTTMHWAVMSMRLRVDFEDEDEEDMHDNGVDDSATRVGSAEGLVQEGNTEAGAGKRESVKREPGPGEGDQRPVAERRLTMGHGMATSVSGRVSGDVERGGVGGEGHVGDFTKQL</sequence>
<feature type="region of interest" description="Disordered" evidence="5">
    <location>
        <begin position="332"/>
        <end position="356"/>
    </location>
</feature>
<keyword evidence="4 6" id="KW-0472">Membrane</keyword>
<feature type="transmembrane region" description="Helical" evidence="6">
    <location>
        <begin position="102"/>
        <end position="127"/>
    </location>
</feature>
<feature type="transmembrane region" description="Helical" evidence="6">
    <location>
        <begin position="70"/>
        <end position="90"/>
    </location>
</feature>
<evidence type="ECO:0000313" key="8">
    <source>
        <dbReference type="Proteomes" id="UP000613580"/>
    </source>
</evidence>
<keyword evidence="2 6" id="KW-0812">Transmembrane</keyword>
<comment type="caution">
    <text evidence="7">The sequence shown here is derived from an EMBL/GenBank/DDBJ whole genome shotgun (WGS) entry which is preliminary data.</text>
</comment>
<evidence type="ECO:0000256" key="1">
    <source>
        <dbReference type="ARBA" id="ARBA00004141"/>
    </source>
</evidence>
<dbReference type="AlphaFoldDB" id="A0A8H6WKQ2"/>
<keyword evidence="8" id="KW-1185">Reference proteome</keyword>
<feature type="transmembrane region" description="Helical" evidence="6">
    <location>
        <begin position="183"/>
        <end position="214"/>
    </location>
</feature>
<gene>
    <name evidence="7" type="ORF">HMN09_00148800</name>
</gene>
<evidence type="ECO:0000313" key="7">
    <source>
        <dbReference type="EMBL" id="KAF7320641.1"/>
    </source>
</evidence>
<feature type="compositionally biased region" description="Basic and acidic residues" evidence="5">
    <location>
        <begin position="406"/>
        <end position="431"/>
    </location>
</feature>
<dbReference type="OrthoDB" id="3251871at2759"/>
<feature type="transmembrane region" description="Helical" evidence="6">
    <location>
        <begin position="298"/>
        <end position="321"/>
    </location>
</feature>
<evidence type="ECO:0000256" key="4">
    <source>
        <dbReference type="ARBA" id="ARBA00023136"/>
    </source>
</evidence>
<evidence type="ECO:0000256" key="5">
    <source>
        <dbReference type="SAM" id="MobiDB-lite"/>
    </source>
</evidence>
<comment type="subcellular location">
    <subcellularLocation>
        <location evidence="1">Membrane</location>
        <topology evidence="1">Multi-pass membrane protein</topology>
    </subcellularLocation>
</comment>
<reference evidence="7" key="1">
    <citation type="submission" date="2020-05" db="EMBL/GenBank/DDBJ databases">
        <title>Mycena genomes resolve the evolution of fungal bioluminescence.</title>
        <authorList>
            <person name="Tsai I.J."/>
        </authorList>
    </citation>
    <scope>NUCLEOTIDE SEQUENCE</scope>
    <source>
        <strain evidence="7">110903Hualien_Pintung</strain>
    </source>
</reference>
<feature type="region of interest" description="Disordered" evidence="5">
    <location>
        <begin position="373"/>
        <end position="467"/>
    </location>
</feature>
<dbReference type="GO" id="GO:0007189">
    <property type="term" value="P:adenylate cyclase-activating G protein-coupled receptor signaling pathway"/>
    <property type="evidence" value="ECO:0007669"/>
    <property type="project" value="TreeGrafter"/>
</dbReference>
<proteinExistence type="predicted"/>
<name>A0A8H6WKQ2_MYCCL</name>
<feature type="transmembrane region" description="Helical" evidence="6">
    <location>
        <begin position="139"/>
        <end position="163"/>
    </location>
</feature>
<feature type="transmembrane region" description="Helical" evidence="6">
    <location>
        <begin position="30"/>
        <end position="58"/>
    </location>
</feature>
<accession>A0A8H6WKQ2</accession>
<organism evidence="7 8">
    <name type="scientific">Mycena chlorophos</name>
    <name type="common">Agaric fungus</name>
    <name type="synonym">Agaricus chlorophos</name>
    <dbReference type="NCBI Taxonomy" id="658473"/>
    <lineage>
        <taxon>Eukaryota</taxon>
        <taxon>Fungi</taxon>
        <taxon>Dikarya</taxon>
        <taxon>Basidiomycota</taxon>
        <taxon>Agaricomycotina</taxon>
        <taxon>Agaricomycetes</taxon>
        <taxon>Agaricomycetidae</taxon>
        <taxon>Agaricales</taxon>
        <taxon>Marasmiineae</taxon>
        <taxon>Mycenaceae</taxon>
        <taxon>Mycena</taxon>
    </lineage>
</organism>
<protein>
    <recommendedName>
        <fullName evidence="9">G-protein coupled receptors family 2 profile 2 domain-containing protein</fullName>
    </recommendedName>
</protein>
<dbReference type="PANTHER" id="PTHR23112:SF0">
    <property type="entry name" value="TRANSMEMBRANE PROTEIN 116"/>
    <property type="match status" value="1"/>
</dbReference>
<feature type="transmembrane region" description="Helical" evidence="6">
    <location>
        <begin position="258"/>
        <end position="278"/>
    </location>
</feature>
<evidence type="ECO:0008006" key="9">
    <source>
        <dbReference type="Google" id="ProtNLM"/>
    </source>
</evidence>
<dbReference type="GO" id="GO:0005886">
    <property type="term" value="C:plasma membrane"/>
    <property type="evidence" value="ECO:0007669"/>
    <property type="project" value="TreeGrafter"/>
</dbReference>